<keyword evidence="1" id="KW-1133">Transmembrane helix</keyword>
<reference evidence="3 4" key="1">
    <citation type="submission" date="2016-10" db="EMBL/GenBank/DDBJ databases">
        <authorList>
            <person name="de Groot N.N."/>
        </authorList>
    </citation>
    <scope>NUCLEOTIDE SEQUENCE [LARGE SCALE GENOMIC DNA]</scope>
    <source>
        <strain evidence="3 4">L 420-91</strain>
    </source>
</reference>
<dbReference type="EMBL" id="FNDE01000088">
    <property type="protein sequence ID" value="SDH85971.1"/>
    <property type="molecule type" value="Genomic_DNA"/>
</dbReference>
<name>A0A1G8FV17_ANETH</name>
<dbReference type="EMBL" id="CP080764">
    <property type="protein sequence ID" value="QYY44247.1"/>
    <property type="molecule type" value="Genomic_DNA"/>
</dbReference>
<evidence type="ECO:0000256" key="1">
    <source>
        <dbReference type="SAM" id="Phobius"/>
    </source>
</evidence>
<keyword evidence="1" id="KW-0812">Transmembrane</keyword>
<dbReference type="AlphaFoldDB" id="A0A1G8FV17"/>
<dbReference type="Proteomes" id="UP000826616">
    <property type="component" value="Chromosome"/>
</dbReference>
<protein>
    <submittedName>
        <fullName evidence="3">Uncharacterized protein</fullName>
    </submittedName>
</protein>
<dbReference type="GeneID" id="97141457"/>
<evidence type="ECO:0000313" key="4">
    <source>
        <dbReference type="Proteomes" id="UP000198956"/>
    </source>
</evidence>
<proteinExistence type="predicted"/>
<dbReference type="Proteomes" id="UP000198956">
    <property type="component" value="Unassembled WGS sequence"/>
</dbReference>
<organism evidence="3 4">
    <name type="scientific">Aneurinibacillus thermoaerophilus</name>
    <dbReference type="NCBI Taxonomy" id="143495"/>
    <lineage>
        <taxon>Bacteria</taxon>
        <taxon>Bacillati</taxon>
        <taxon>Bacillota</taxon>
        <taxon>Bacilli</taxon>
        <taxon>Bacillales</taxon>
        <taxon>Paenibacillaceae</taxon>
        <taxon>Aneurinibacillus group</taxon>
        <taxon>Aneurinibacillus</taxon>
    </lineage>
</organism>
<gene>
    <name evidence="2" type="ORF">K3F53_08755</name>
    <name evidence="3" type="ORF">SAMN04489735_10881</name>
</gene>
<keyword evidence="1" id="KW-0472">Membrane</keyword>
<evidence type="ECO:0000313" key="3">
    <source>
        <dbReference type="EMBL" id="SDH85971.1"/>
    </source>
</evidence>
<keyword evidence="5" id="KW-1185">Reference proteome</keyword>
<dbReference type="RefSeq" id="WP_057898929.1">
    <property type="nucleotide sequence ID" value="NZ_CP080764.1"/>
</dbReference>
<sequence length="62" mass="6713">MSNSAKKALISAVIVAILVGLFSITISEQTVRLVVTIPAVVIAVLLVYFFMRDKTGGKNNKY</sequence>
<evidence type="ECO:0000313" key="2">
    <source>
        <dbReference type="EMBL" id="QYY44247.1"/>
    </source>
</evidence>
<accession>A0A1G8FV17</accession>
<feature type="transmembrane region" description="Helical" evidence="1">
    <location>
        <begin position="33"/>
        <end position="51"/>
    </location>
</feature>
<evidence type="ECO:0000313" key="5">
    <source>
        <dbReference type="Proteomes" id="UP000826616"/>
    </source>
</evidence>
<reference evidence="2 5" key="2">
    <citation type="submission" date="2021-08" db="EMBL/GenBank/DDBJ databases">
        <title>Complete genome sequence of the strain Aneurinibacillus thermoaerophilus CCM 8960.</title>
        <authorList>
            <person name="Musilova J."/>
            <person name="Kourilova X."/>
            <person name="Pernicova I."/>
            <person name="Bezdicek M."/>
            <person name="Lengerova M."/>
            <person name="Obruca S."/>
            <person name="Sedlar K."/>
        </authorList>
    </citation>
    <scope>NUCLEOTIDE SEQUENCE [LARGE SCALE GENOMIC DNA]</scope>
    <source>
        <strain evidence="2 5">CCM 8960</strain>
    </source>
</reference>